<dbReference type="RefSeq" id="WP_010378419.1">
    <property type="nucleotide sequence ID" value="NZ_CP011924.1"/>
</dbReference>
<organism evidence="1 2">
    <name type="scientific">Pseudoalteromonas piscicida</name>
    <dbReference type="NCBI Taxonomy" id="43662"/>
    <lineage>
        <taxon>Bacteria</taxon>
        <taxon>Pseudomonadati</taxon>
        <taxon>Pseudomonadota</taxon>
        <taxon>Gammaproteobacteria</taxon>
        <taxon>Alteromonadales</taxon>
        <taxon>Pseudoalteromonadaceae</taxon>
        <taxon>Pseudoalteromonas</taxon>
    </lineage>
</organism>
<dbReference type="Proteomes" id="UP000016521">
    <property type="component" value="Chromosome I"/>
</dbReference>
<protein>
    <recommendedName>
        <fullName evidence="3">PAS domain-containing protein</fullName>
    </recommendedName>
</protein>
<evidence type="ECO:0000313" key="2">
    <source>
        <dbReference type="Proteomes" id="UP000016521"/>
    </source>
</evidence>
<accession>A0ABM6NA81</accession>
<proteinExistence type="predicted"/>
<name>A0ABM6NA81_PSEO7</name>
<sequence length="104" mass="11927">MQTLHKANLQLAQSNIDACNEVFLLVQDRVNKLTVRAGIKGVLQQLPSPIAIFDNNTALVHANEAFSNWIGKPWQSQRLLKAHKFSLEYHSRHWRFNHPTLGDE</sequence>
<evidence type="ECO:0008006" key="3">
    <source>
        <dbReference type="Google" id="ProtNLM"/>
    </source>
</evidence>
<reference evidence="1 2" key="1">
    <citation type="submission" date="2015-06" db="EMBL/GenBank/DDBJ databases">
        <authorList>
            <person name="Xie B.-B."/>
            <person name="Rong J.-C."/>
            <person name="Qin Q.-L."/>
            <person name="Zhang Y.-Z."/>
        </authorList>
    </citation>
    <scope>NUCLEOTIDE SEQUENCE [LARGE SCALE GENOMIC DNA]</scope>
    <source>
        <strain evidence="1 2">JCM 20779</strain>
    </source>
</reference>
<gene>
    <name evidence="1" type="ORF">PPIS_a0333</name>
</gene>
<keyword evidence="2" id="KW-1185">Reference proteome</keyword>
<evidence type="ECO:0000313" key="1">
    <source>
        <dbReference type="EMBL" id="ATD05653.1"/>
    </source>
</evidence>
<dbReference type="EMBL" id="CP011924">
    <property type="protein sequence ID" value="ATD05653.1"/>
    <property type="molecule type" value="Genomic_DNA"/>
</dbReference>